<accession>A0A5M8QAT6</accession>
<dbReference type="AlphaFoldDB" id="A0A5M8QAT6"/>
<reference evidence="2 4" key="1">
    <citation type="submission" date="2019-07" db="EMBL/GenBank/DDBJ databases">
        <authorList>
            <person name="Qu J.-H."/>
        </authorList>
    </citation>
    <scope>NUCLEOTIDE SEQUENCE [LARGE SCALE GENOMIC DNA]</scope>
    <source>
        <strain evidence="2 4">MDT1-10-3</strain>
    </source>
</reference>
<proteinExistence type="predicted"/>
<comment type="caution">
    <text evidence="2">The sequence shown here is derived from an EMBL/GenBank/DDBJ whole genome shotgun (WGS) entry which is preliminary data.</text>
</comment>
<feature type="compositionally biased region" description="Acidic residues" evidence="1">
    <location>
        <begin position="116"/>
        <end position="125"/>
    </location>
</feature>
<evidence type="ECO:0000313" key="5">
    <source>
        <dbReference type="Proteomes" id="UP001570846"/>
    </source>
</evidence>
<dbReference type="EMBL" id="JBGOGF010000005">
    <property type="protein sequence ID" value="MFA1771888.1"/>
    <property type="molecule type" value="Genomic_DNA"/>
</dbReference>
<dbReference type="RefSeq" id="WP_149099674.1">
    <property type="nucleotide sequence ID" value="NZ_BMMG01000006.1"/>
</dbReference>
<dbReference type="Proteomes" id="UP000323866">
    <property type="component" value="Unassembled WGS sequence"/>
</dbReference>
<name>A0A5M8QAT6_9BACT</name>
<evidence type="ECO:0000256" key="1">
    <source>
        <dbReference type="SAM" id="MobiDB-lite"/>
    </source>
</evidence>
<evidence type="ECO:0000313" key="2">
    <source>
        <dbReference type="EMBL" id="KAA6431652.1"/>
    </source>
</evidence>
<sequence length="125" mass="13802">MGILDIFKDDKEDDNRANNINDDYHQRNAPGNHPDPSAKRNIGPNGDTERNDQKDKLENLHIGGNEVTGYGANDPNSKESDTQGPGFEFEGSYDAMDGSANGLRMNDQPLDSDTTNSEEADYNRL</sequence>
<feature type="region of interest" description="Disordered" evidence="1">
    <location>
        <begin position="1"/>
        <end position="125"/>
    </location>
</feature>
<organism evidence="2 4">
    <name type="scientific">Rufibacter glacialis</name>
    <dbReference type="NCBI Taxonomy" id="1259555"/>
    <lineage>
        <taxon>Bacteria</taxon>
        <taxon>Pseudomonadati</taxon>
        <taxon>Bacteroidota</taxon>
        <taxon>Cytophagia</taxon>
        <taxon>Cytophagales</taxon>
        <taxon>Hymenobacteraceae</taxon>
        <taxon>Rufibacter</taxon>
    </lineage>
</organism>
<dbReference type="EMBL" id="VKKZ01000023">
    <property type="protein sequence ID" value="KAA6431652.1"/>
    <property type="molecule type" value="Genomic_DNA"/>
</dbReference>
<evidence type="ECO:0000313" key="3">
    <source>
        <dbReference type="EMBL" id="MFA1771888.1"/>
    </source>
</evidence>
<keyword evidence="5" id="KW-1185">Reference proteome</keyword>
<dbReference type="Proteomes" id="UP001570846">
    <property type="component" value="Unassembled WGS sequence"/>
</dbReference>
<feature type="compositionally biased region" description="Basic and acidic residues" evidence="1">
    <location>
        <begin position="1"/>
        <end position="26"/>
    </location>
</feature>
<reference evidence="2 4" key="2">
    <citation type="submission" date="2019-09" db="EMBL/GenBank/DDBJ databases">
        <title>A bacterium isolated from glacier soil.</title>
        <authorList>
            <person name="Liu Q."/>
        </authorList>
    </citation>
    <scope>NUCLEOTIDE SEQUENCE [LARGE SCALE GENOMIC DNA]</scope>
    <source>
        <strain evidence="2 4">MDT1-10-3</strain>
    </source>
</reference>
<feature type="compositionally biased region" description="Basic and acidic residues" evidence="1">
    <location>
        <begin position="47"/>
        <end position="59"/>
    </location>
</feature>
<gene>
    <name evidence="3" type="ORF">ACD591_11355</name>
    <name evidence="2" type="ORF">FOE74_16140</name>
</gene>
<protein>
    <submittedName>
        <fullName evidence="2">Uncharacterized protein</fullName>
    </submittedName>
</protein>
<reference evidence="3 5" key="3">
    <citation type="submission" date="2024-08" db="EMBL/GenBank/DDBJ databases">
        <authorList>
            <person name="Wei W."/>
        </authorList>
    </citation>
    <scope>NUCLEOTIDE SEQUENCE [LARGE SCALE GENOMIC DNA]</scope>
    <source>
        <strain evidence="3 5">XU2</strain>
    </source>
</reference>
<dbReference type="OrthoDB" id="882412at2"/>
<evidence type="ECO:0000313" key="4">
    <source>
        <dbReference type="Proteomes" id="UP000323866"/>
    </source>
</evidence>